<comment type="caution">
    <text evidence="1">The sequence shown here is derived from an EMBL/GenBank/DDBJ whole genome shotgun (WGS) entry which is preliminary data.</text>
</comment>
<accession>X0VEN6</accession>
<dbReference type="AlphaFoldDB" id="X0VEN6"/>
<gene>
    <name evidence="1" type="ORF">S01H1_52513</name>
</gene>
<protein>
    <recommendedName>
        <fullName evidence="2">Amine oxidase domain-containing protein</fullName>
    </recommendedName>
</protein>
<dbReference type="EMBL" id="BARS01033944">
    <property type="protein sequence ID" value="GAG16684.1"/>
    <property type="molecule type" value="Genomic_DNA"/>
</dbReference>
<feature type="non-terminal residue" evidence="1">
    <location>
        <position position="230"/>
    </location>
</feature>
<dbReference type="Gene3D" id="3.90.660.50">
    <property type="match status" value="1"/>
</dbReference>
<organism evidence="1">
    <name type="scientific">marine sediment metagenome</name>
    <dbReference type="NCBI Taxonomy" id="412755"/>
    <lineage>
        <taxon>unclassified sequences</taxon>
        <taxon>metagenomes</taxon>
        <taxon>ecological metagenomes</taxon>
    </lineage>
</organism>
<sequence length="230" mass="25363">MTKIAIVGAGLGGLLSGAFLIKKGYNIEIYEKLPVIGGRFRNLDHNGYQLSTGAVHTVPHSTKGPFGTLLRELNSNVEIIDYVPRCIFQINNEEIHITKSDDFLSLFRMFSLGGKIRFLKFFLSLGILKEPTGDISANSWLNQQLNADFIIKMADHFCDWSVNQNTKQIVASEFVALMKSIKKYGGPGIIRGGCQSVTDELKSIITSNGGKIHVKEPITKIITNDDSVTS</sequence>
<proteinExistence type="predicted"/>
<name>X0VEN6_9ZZZZ</name>
<dbReference type="Pfam" id="PF13450">
    <property type="entry name" value="NAD_binding_8"/>
    <property type="match status" value="1"/>
</dbReference>
<dbReference type="PANTHER" id="PTHR43734">
    <property type="entry name" value="PHYTOENE DESATURASE"/>
    <property type="match status" value="1"/>
</dbReference>
<evidence type="ECO:0008006" key="2">
    <source>
        <dbReference type="Google" id="ProtNLM"/>
    </source>
</evidence>
<dbReference type="InterPro" id="IPR036188">
    <property type="entry name" value="FAD/NAD-bd_sf"/>
</dbReference>
<evidence type="ECO:0000313" key="1">
    <source>
        <dbReference type="EMBL" id="GAG16684.1"/>
    </source>
</evidence>
<dbReference type="PRINTS" id="PR00419">
    <property type="entry name" value="ADXRDTASE"/>
</dbReference>
<dbReference type="SUPFAM" id="SSF51905">
    <property type="entry name" value="FAD/NAD(P)-binding domain"/>
    <property type="match status" value="1"/>
</dbReference>
<dbReference type="PANTHER" id="PTHR43734:SF1">
    <property type="entry name" value="PHYTOENE DESATURASE"/>
    <property type="match status" value="1"/>
</dbReference>
<reference evidence="1" key="1">
    <citation type="journal article" date="2014" name="Front. Microbiol.">
        <title>High frequency of phylogenetically diverse reductive dehalogenase-homologous genes in deep subseafloor sedimentary metagenomes.</title>
        <authorList>
            <person name="Kawai M."/>
            <person name="Futagami T."/>
            <person name="Toyoda A."/>
            <person name="Takaki Y."/>
            <person name="Nishi S."/>
            <person name="Hori S."/>
            <person name="Arai W."/>
            <person name="Tsubouchi T."/>
            <person name="Morono Y."/>
            <person name="Uchiyama I."/>
            <person name="Ito T."/>
            <person name="Fujiyama A."/>
            <person name="Inagaki F."/>
            <person name="Takami H."/>
        </authorList>
    </citation>
    <scope>NUCLEOTIDE SEQUENCE</scope>
    <source>
        <strain evidence="1">Expedition CK06-06</strain>
    </source>
</reference>
<dbReference type="Gene3D" id="3.50.50.60">
    <property type="entry name" value="FAD/NAD(P)-binding domain"/>
    <property type="match status" value="1"/>
</dbReference>